<evidence type="ECO:0000313" key="4">
    <source>
        <dbReference type="WBParaSite" id="nRc.2.0.1.t13361-RA"/>
    </source>
</evidence>
<dbReference type="PANTHER" id="PTHR39069">
    <property type="entry name" value="ECDYSONE-INDUCIBLE GENE E1, ISOFORM A"/>
    <property type="match status" value="1"/>
</dbReference>
<dbReference type="WBParaSite" id="nRc.2.0.1.t13361-RA">
    <property type="protein sequence ID" value="nRc.2.0.1.t13361-RA"/>
    <property type="gene ID" value="nRc.2.0.1.g13361"/>
</dbReference>
<reference evidence="4" key="1">
    <citation type="submission" date="2022-11" db="UniProtKB">
        <authorList>
            <consortium name="WormBaseParasite"/>
        </authorList>
    </citation>
    <scope>IDENTIFICATION</scope>
</reference>
<organism evidence="3 4">
    <name type="scientific">Romanomermis culicivorax</name>
    <name type="common">Nematode worm</name>
    <dbReference type="NCBI Taxonomy" id="13658"/>
    <lineage>
        <taxon>Eukaryota</taxon>
        <taxon>Metazoa</taxon>
        <taxon>Ecdysozoa</taxon>
        <taxon>Nematoda</taxon>
        <taxon>Enoplea</taxon>
        <taxon>Dorylaimia</taxon>
        <taxon>Mermithida</taxon>
        <taxon>Mermithoidea</taxon>
        <taxon>Mermithidae</taxon>
        <taxon>Romanomermis</taxon>
    </lineage>
</organism>
<dbReference type="Proteomes" id="UP000887565">
    <property type="component" value="Unplaced"/>
</dbReference>
<feature type="domain" description="EB" evidence="2">
    <location>
        <begin position="191"/>
        <end position="243"/>
    </location>
</feature>
<evidence type="ECO:0000256" key="1">
    <source>
        <dbReference type="SAM" id="SignalP"/>
    </source>
</evidence>
<dbReference type="PANTHER" id="PTHR39069:SF8">
    <property type="entry name" value="FI17111P1"/>
    <property type="match status" value="1"/>
</dbReference>
<dbReference type="AlphaFoldDB" id="A0A915IGQ9"/>
<keyword evidence="3" id="KW-1185">Reference proteome</keyword>
<protein>
    <submittedName>
        <fullName evidence="4">EB domain-containing protein</fullName>
    </submittedName>
</protein>
<evidence type="ECO:0000313" key="3">
    <source>
        <dbReference type="Proteomes" id="UP000887565"/>
    </source>
</evidence>
<dbReference type="Pfam" id="PF01683">
    <property type="entry name" value="EB"/>
    <property type="match status" value="1"/>
</dbReference>
<feature type="signal peptide" evidence="1">
    <location>
        <begin position="1"/>
        <end position="18"/>
    </location>
</feature>
<feature type="chain" id="PRO_5037640568" evidence="1">
    <location>
        <begin position="19"/>
        <end position="284"/>
    </location>
</feature>
<evidence type="ECO:0000259" key="2">
    <source>
        <dbReference type="Pfam" id="PF01683"/>
    </source>
</evidence>
<sequence>MLRTICLLTIFALYAIEAARTKQTARRLAPPTAICDVDEAPEIGKLLKCAIRKDHSTLKYYNEKCSNDTECFGGPNSMLCQNGVCQCAENFEPSQRFVGEKGTQTVCSSAPYLSNRCNATCQRPSTCLPYTGPGADGKVKVCQCAKPYVFQDGGCIIRNICVALDECSQDQFYDSTTYKCLPTAFLMIAGCKANEILVNTTCSPLANLADKCASDKQCLPSFSACTKGVCSCRDGFSTLQTSCVPKSILALPKKTRPGSVPDATWTRPEHVLDANFWVGARSAT</sequence>
<dbReference type="InterPro" id="IPR006149">
    <property type="entry name" value="EB_dom"/>
</dbReference>
<keyword evidence="1" id="KW-0732">Signal</keyword>
<proteinExistence type="predicted"/>
<accession>A0A915IGQ9</accession>
<name>A0A915IGQ9_ROMCU</name>